<accession>A0ABV0P952</accession>
<organism evidence="1 2">
    <name type="scientific">Goodea atripinnis</name>
    <dbReference type="NCBI Taxonomy" id="208336"/>
    <lineage>
        <taxon>Eukaryota</taxon>
        <taxon>Metazoa</taxon>
        <taxon>Chordata</taxon>
        <taxon>Craniata</taxon>
        <taxon>Vertebrata</taxon>
        <taxon>Euteleostomi</taxon>
        <taxon>Actinopterygii</taxon>
        <taxon>Neopterygii</taxon>
        <taxon>Teleostei</taxon>
        <taxon>Neoteleostei</taxon>
        <taxon>Acanthomorphata</taxon>
        <taxon>Ovalentaria</taxon>
        <taxon>Atherinomorphae</taxon>
        <taxon>Cyprinodontiformes</taxon>
        <taxon>Goodeidae</taxon>
        <taxon>Goodea</taxon>
    </lineage>
</organism>
<dbReference type="EMBL" id="JAHRIO010064815">
    <property type="protein sequence ID" value="MEQ2179947.1"/>
    <property type="molecule type" value="Genomic_DNA"/>
</dbReference>
<keyword evidence="2" id="KW-1185">Reference proteome</keyword>
<evidence type="ECO:0000313" key="1">
    <source>
        <dbReference type="EMBL" id="MEQ2179947.1"/>
    </source>
</evidence>
<protein>
    <submittedName>
        <fullName evidence="1">Uncharacterized protein</fullName>
    </submittedName>
</protein>
<proteinExistence type="predicted"/>
<sequence>GTDWPIRFRKQTFRKILVTIRFWSPCRNQIRSEAEPGHNRDQPSLCSMLIKVRYENCNQNKVKTQLSQNLTTQQVPHRGVLQTGKNTPEFTSSNNRKPDHVSLTCRHMLVQTEDSRTSGLLWRPQAHVTSGFNQNLQDNFLSKQLVLTSGSTKSIFKFCVRPAGSAGIPFFAF</sequence>
<feature type="non-terminal residue" evidence="1">
    <location>
        <position position="1"/>
    </location>
</feature>
<evidence type="ECO:0000313" key="2">
    <source>
        <dbReference type="Proteomes" id="UP001476798"/>
    </source>
</evidence>
<dbReference type="Proteomes" id="UP001476798">
    <property type="component" value="Unassembled WGS sequence"/>
</dbReference>
<gene>
    <name evidence="1" type="ORF">GOODEAATRI_030502</name>
</gene>
<reference evidence="1 2" key="1">
    <citation type="submission" date="2021-06" db="EMBL/GenBank/DDBJ databases">
        <authorList>
            <person name="Palmer J.M."/>
        </authorList>
    </citation>
    <scope>NUCLEOTIDE SEQUENCE [LARGE SCALE GENOMIC DNA]</scope>
    <source>
        <strain evidence="1 2">GA_2019</strain>
        <tissue evidence="1">Muscle</tissue>
    </source>
</reference>
<name>A0ABV0P952_9TELE</name>
<comment type="caution">
    <text evidence="1">The sequence shown here is derived from an EMBL/GenBank/DDBJ whole genome shotgun (WGS) entry which is preliminary data.</text>
</comment>